<dbReference type="OrthoDB" id="10256606at2759"/>
<dbReference type="EMBL" id="MU004185">
    <property type="protein sequence ID" value="KAF2498871.1"/>
    <property type="molecule type" value="Genomic_DNA"/>
</dbReference>
<dbReference type="AlphaFoldDB" id="A0A6A6R2D9"/>
<proteinExistence type="predicted"/>
<dbReference type="Proteomes" id="UP000799750">
    <property type="component" value="Unassembled WGS sequence"/>
</dbReference>
<name>A0A6A6R2D9_9PEZI</name>
<protein>
    <submittedName>
        <fullName evidence="1">Uncharacterized protein</fullName>
    </submittedName>
</protein>
<evidence type="ECO:0000313" key="2">
    <source>
        <dbReference type="Proteomes" id="UP000799750"/>
    </source>
</evidence>
<evidence type="ECO:0000313" key="1">
    <source>
        <dbReference type="EMBL" id="KAF2498871.1"/>
    </source>
</evidence>
<reference evidence="1" key="1">
    <citation type="journal article" date="2020" name="Stud. Mycol.">
        <title>101 Dothideomycetes genomes: a test case for predicting lifestyles and emergence of pathogens.</title>
        <authorList>
            <person name="Haridas S."/>
            <person name="Albert R."/>
            <person name="Binder M."/>
            <person name="Bloem J."/>
            <person name="Labutti K."/>
            <person name="Salamov A."/>
            <person name="Andreopoulos B."/>
            <person name="Baker S."/>
            <person name="Barry K."/>
            <person name="Bills G."/>
            <person name="Bluhm B."/>
            <person name="Cannon C."/>
            <person name="Castanera R."/>
            <person name="Culley D."/>
            <person name="Daum C."/>
            <person name="Ezra D."/>
            <person name="Gonzalez J."/>
            <person name="Henrissat B."/>
            <person name="Kuo A."/>
            <person name="Liang C."/>
            <person name="Lipzen A."/>
            <person name="Lutzoni F."/>
            <person name="Magnuson J."/>
            <person name="Mondo S."/>
            <person name="Nolan M."/>
            <person name="Ohm R."/>
            <person name="Pangilinan J."/>
            <person name="Park H.-J."/>
            <person name="Ramirez L."/>
            <person name="Alfaro M."/>
            <person name="Sun H."/>
            <person name="Tritt A."/>
            <person name="Yoshinaga Y."/>
            <person name="Zwiers L.-H."/>
            <person name="Turgeon B."/>
            <person name="Goodwin S."/>
            <person name="Spatafora J."/>
            <person name="Crous P."/>
            <person name="Grigoriev I."/>
        </authorList>
    </citation>
    <scope>NUCLEOTIDE SEQUENCE</scope>
    <source>
        <strain evidence="1">CBS 269.34</strain>
    </source>
</reference>
<gene>
    <name evidence="1" type="ORF">BU16DRAFT_558909</name>
</gene>
<keyword evidence="2" id="KW-1185">Reference proteome</keyword>
<organism evidence="1 2">
    <name type="scientific">Lophium mytilinum</name>
    <dbReference type="NCBI Taxonomy" id="390894"/>
    <lineage>
        <taxon>Eukaryota</taxon>
        <taxon>Fungi</taxon>
        <taxon>Dikarya</taxon>
        <taxon>Ascomycota</taxon>
        <taxon>Pezizomycotina</taxon>
        <taxon>Dothideomycetes</taxon>
        <taxon>Pleosporomycetidae</taxon>
        <taxon>Mytilinidiales</taxon>
        <taxon>Mytilinidiaceae</taxon>
        <taxon>Lophium</taxon>
    </lineage>
</organism>
<sequence>MDHCLRKALPQVLLACQLEPGSMLRLAHSLHCEWIFKEAAAHLVGLGNIAYERQRIKMNEKGPLTNLETMLTTKYISFCTKLKDIDFDLLKAAPMEEDDIWEVLLTSHFRMWFTSELVEGYGSSLDRSKYASVYRQIEENDWYKHGRWNNFVESLPGFTEYPYDLDPLLFTRRLADILKSILMVYSTQYRTEHSGMVVLC</sequence>
<accession>A0A6A6R2D9</accession>